<keyword evidence="1" id="KW-0472">Membrane</keyword>
<dbReference type="EMBL" id="JBBPIX010000015">
    <property type="protein sequence ID" value="MEK6466575.1"/>
    <property type="molecule type" value="Genomic_DNA"/>
</dbReference>
<dbReference type="RefSeq" id="WP_346105159.1">
    <property type="nucleotide sequence ID" value="NZ_BAAAOD010000043.1"/>
</dbReference>
<sequence length="63" mass="6289">MRAPGRSARRRHPAFLTGAGVGAAVVGGLAAPLGIGTAVAVLVLLPLLGVTLLLGRNRTEHPA</sequence>
<gene>
    <name evidence="2" type="ORF">WG925_22770</name>
</gene>
<feature type="transmembrane region" description="Helical" evidence="1">
    <location>
        <begin position="12"/>
        <end position="31"/>
    </location>
</feature>
<accession>A0ABU9AKG1</accession>
<keyword evidence="1" id="KW-1133">Transmembrane helix</keyword>
<feature type="transmembrane region" description="Helical" evidence="1">
    <location>
        <begin position="37"/>
        <end position="55"/>
    </location>
</feature>
<reference evidence="2 3" key="1">
    <citation type="submission" date="2024-03" db="EMBL/GenBank/DDBJ databases">
        <title>Draft genome sequence of Pseudonocardia carboxydivorans JCM 14827.</title>
        <authorList>
            <person name="Duangmal K."/>
        </authorList>
    </citation>
    <scope>NUCLEOTIDE SEQUENCE [LARGE SCALE GENOMIC DNA]</scope>
    <source>
        <strain evidence="2 3">JCM 14827</strain>
    </source>
</reference>
<dbReference type="Proteomes" id="UP001367513">
    <property type="component" value="Unassembled WGS sequence"/>
</dbReference>
<evidence type="ECO:0000313" key="3">
    <source>
        <dbReference type="Proteomes" id="UP001367513"/>
    </source>
</evidence>
<protein>
    <submittedName>
        <fullName evidence="2">Uncharacterized protein</fullName>
    </submittedName>
</protein>
<proteinExistence type="predicted"/>
<name>A0ABU9AKG1_PSEA5</name>
<evidence type="ECO:0000313" key="2">
    <source>
        <dbReference type="EMBL" id="MEK6466575.1"/>
    </source>
</evidence>
<evidence type="ECO:0000256" key="1">
    <source>
        <dbReference type="SAM" id="Phobius"/>
    </source>
</evidence>
<comment type="caution">
    <text evidence="2">The sequence shown here is derived from an EMBL/GenBank/DDBJ whole genome shotgun (WGS) entry which is preliminary data.</text>
</comment>
<keyword evidence="1" id="KW-0812">Transmembrane</keyword>
<organism evidence="2 3">
    <name type="scientific">Pseudonocardia alni subsp. carboxydivorans</name>
    <dbReference type="NCBI Taxonomy" id="415010"/>
    <lineage>
        <taxon>Bacteria</taxon>
        <taxon>Bacillati</taxon>
        <taxon>Actinomycetota</taxon>
        <taxon>Actinomycetes</taxon>
        <taxon>Pseudonocardiales</taxon>
        <taxon>Pseudonocardiaceae</taxon>
        <taxon>Pseudonocardia</taxon>
    </lineage>
</organism>
<keyword evidence="3" id="KW-1185">Reference proteome</keyword>